<keyword evidence="3" id="KW-0812">Transmembrane</keyword>
<dbReference type="PROSITE" id="PS50853">
    <property type="entry name" value="FN3"/>
    <property type="match status" value="3"/>
</dbReference>
<dbReference type="InterPro" id="IPR036116">
    <property type="entry name" value="FN3_sf"/>
</dbReference>
<proteinExistence type="predicted"/>
<dbReference type="SMART" id="SM00060">
    <property type="entry name" value="FN3"/>
    <property type="match status" value="3"/>
</dbReference>
<dbReference type="Gene3D" id="2.60.40.10">
    <property type="entry name" value="Immunoglobulins"/>
    <property type="match status" value="3"/>
</dbReference>
<feature type="transmembrane region" description="Helical" evidence="3">
    <location>
        <begin position="2168"/>
        <end position="2194"/>
    </location>
</feature>
<dbReference type="EMBL" id="CAJPWZ010001318">
    <property type="protein sequence ID" value="CAG2212890.1"/>
    <property type="molecule type" value="Genomic_DNA"/>
</dbReference>
<dbReference type="InterPro" id="IPR000742">
    <property type="entry name" value="EGF"/>
</dbReference>
<evidence type="ECO:0000256" key="1">
    <source>
        <dbReference type="ARBA" id="ARBA00022737"/>
    </source>
</evidence>
<evidence type="ECO:0000313" key="6">
    <source>
        <dbReference type="Proteomes" id="UP000683360"/>
    </source>
</evidence>
<dbReference type="PANTHER" id="PTHR46708:SF2">
    <property type="entry name" value="FIBRONECTIN TYPE-III DOMAIN-CONTAINING PROTEIN"/>
    <property type="match status" value="1"/>
</dbReference>
<reference evidence="5" key="1">
    <citation type="submission" date="2021-03" db="EMBL/GenBank/DDBJ databases">
        <authorList>
            <person name="Bekaert M."/>
        </authorList>
    </citation>
    <scope>NUCLEOTIDE SEQUENCE</scope>
</reference>
<dbReference type="InterPro" id="IPR050991">
    <property type="entry name" value="ECM_Regulatory_Proteins"/>
</dbReference>
<dbReference type="SUPFAM" id="SSF49265">
    <property type="entry name" value="Fibronectin type III"/>
    <property type="match status" value="2"/>
</dbReference>
<dbReference type="PANTHER" id="PTHR46708">
    <property type="entry name" value="TENASCIN"/>
    <property type="match status" value="1"/>
</dbReference>
<dbReference type="OrthoDB" id="6061363at2759"/>
<evidence type="ECO:0000256" key="3">
    <source>
        <dbReference type="SAM" id="Phobius"/>
    </source>
</evidence>
<dbReference type="Pfam" id="PF00041">
    <property type="entry name" value="fn3"/>
    <property type="match status" value="3"/>
</dbReference>
<feature type="domain" description="Fibronectin type-III" evidence="4">
    <location>
        <begin position="606"/>
        <end position="700"/>
    </location>
</feature>
<gene>
    <name evidence="5" type="ORF">MEDL_26835</name>
</gene>
<accession>A0A8S3S301</accession>
<comment type="caution">
    <text evidence="5">The sequence shown here is derived from an EMBL/GenBank/DDBJ whole genome shotgun (WGS) entry which is preliminary data.</text>
</comment>
<evidence type="ECO:0000313" key="5">
    <source>
        <dbReference type="EMBL" id="CAG2212890.1"/>
    </source>
</evidence>
<keyword evidence="3" id="KW-1133">Transmembrane helix</keyword>
<dbReference type="InterPro" id="IPR003961">
    <property type="entry name" value="FN3_dom"/>
</dbReference>
<protein>
    <recommendedName>
        <fullName evidence="4">Fibronectin type-III domain-containing protein</fullName>
    </recommendedName>
</protein>
<keyword evidence="1" id="KW-0677">Repeat</keyword>
<dbReference type="PROSITE" id="PS01186">
    <property type="entry name" value="EGF_2"/>
    <property type="match status" value="1"/>
</dbReference>
<evidence type="ECO:0000259" key="4">
    <source>
        <dbReference type="PROSITE" id="PS50853"/>
    </source>
</evidence>
<sequence>MPLIHRTNSSLTFHDTTAGKDLFTYSTDSTGDRITWSNQEDFNVLRLMFEASFQYDSIFGSVPGYPNYVTNVTFGIVEGRVHFNHSTINSGNNDTILQCPHASNMMPVTELQCTFTVDKQLKLTSGDIILLEFRAKSGGKLELMTLDDRAVTGVEFYIGVTAIDVLEFKFDFGVPSHCTDNSTCSDHALQLENDITSIEIRPDWSGWTDRLSGISSYTFEVWKMEYNVAAEGLQEPLITNNTNPSPVFITNIMAKNLTFPTYKPTEVGVYSCILEVNDVANNSEYVRRIVIFDDNSHVTVNSSNSLFVSSANFETNYLWQTDFKPNVKNDVTVKWEDLFSNSVHHEEHFLAKVLDYKPRLSDNIRRHNYKRILTKNDDYEGDRTIDSISNINGIVKFQINHEIVSRPSFEAPEDGWEDIYPIAEQSVLDMAAGTIGDGDSQQIWVRAFDVLGTNKTQTTIIHYDQSGPDNFLTNKEYNIEGGAHTFSSRIEFVSQDLHSGVTYVSMQIMLNGTNDIRFDQNVSVEERTTESCALTHDCYCVPMGLCFMRNITIEINNCHLGVPIDVIATGYYNLNITSHNTASLGTSTLIKIGEVTKFNGINSYPSPSFVTTLNITNRAVTIQWTNASTCYQRLRYIILLYKPDNTTDSFDIDKDADTYIFNDLSPGTTYTAEIYTDYDTKPDFTRSPIPFEHTFTTASFCSHLQPCYPGHCKSDIDECICTNSFSGSTCLQFGETHSPSLQRSAATFSYVDLSTKIVKYTYQVNSTEHNLTWSNQEMFNSMIFVLEASFDGNLTFGTLPEYPNYLNKSEFGIVEGTVQFTHTFQSTVKNKTVLQCTDLSEESPIPALHCNIQLLNTYTVPLSSGDIITLEFMAHSGGNRKLINFGDGKMTGIEFYQGQSVQQTMEFRFDFDTPVHCTNISSCEDSPMYLEKDITKTPIKPFWSGWEDKISGIHKFTFEVWKLDYVLDKNGLMEPQITNITNPKPLFLKEFLPESNLSNLQFTPDISGVYSCILEINDNANNSEYVRRIVIYDKTSDVSVNESRRLLVLSAEVQTNYTWQTVYSPNGISIINVTWEGLFSNQNHSDGHFLANVLHYEPRLSDNILRHGYKRILSDFDDHEGTRTLDAIDNINGITRFELVYEVVGSKKSQTPATGWFEILPLMESTTVHITTGTVSDGDILQIWIRASDVMGNNQTKTSLLHFDKSGPDNFINDIQYNIEDGNTVFSTRFPLIFQDLHSGIENISIEIVLNETGEIKYRTHVDSFLMTKTSCSSTPDCYCVSNGQCFMRSVNLEINNCDLGVPLSLLNKGTFNLLVNSVNTASLYTRSIFQAGAVELFKGIDEYASPSAISVVNKTNSHITIMWIHNPTCYKRHGFVILFTQPGNSSQTFNVDANSTLYTFDGLFPGTKYNVDIYTQYGNGTHQTTSLQPRSVTVTTNQFCSHLQPCYPGHCQIDNDGCLCSSGFGGDTCLNIDEVYRPELLRIKSTLTSIDTTTGHDISSVLINATHNSTWSNLDEFDILELYIDAEIHTNSTIGPQPSYPNYMKSARFGIVQGNVQIMHKSLSKGDNVTVVPCSNISDLNPVDKLHCVIQLEKQFNLSSGESFLITFNVKSGGNRQLINIGDGTDAGTEFYIGSYVTQNLEQKFRPSWSDWMDTLSGVYKYTFEVWKMEYVQSEGGLREPLITNHSNPIPLFSSIINEEINIVFPEYEPTEAGVYSCILEINDKANNSEYVRRIVIYDKTSNVEKLNSTGRLYVSSASSSTNFTWQTSYNSDASSPVVVQWQGLFSNSFHEQQHFLSKVLDYQPRLSDNIKRNNYKRVLPQYDDNDGDRTISSIANVHGIVRFEIAHEKVTEKKSYLPTNGWVTVVPFAENYTLQISERTIADGESRQIWIRAFDIMNNSNYDTTIVYFDRSGPVNHLTGTDYNANGQYKFTSRFTVITQDLHSGCTDVSIQLKLENSDDIKYETEKRMDITNKTYCNQDPDCYCVPMGLCFLRKIQFDVDNCLLAVSSELLDNSKYVLVVSSSNTAGLNTTSMFEIDVKNVVGINECKYECHMKYIESIHSSPSSVSFINKTKTAVTLQWIHPPTCYEPTRYIIHLLQPHNSTIEFEISPNDTSFTITGLSSGVSYSVEMYTEYGNISYSVRSVNPVYIQFDTSDPDEESSSLNLVPIIVGSVIGFILLVILAILATLYFLKRRHRNLCVGPISEPDVINNAAKAPMIKVSPSIIRKLSISALSIPESPSLEKANKRLQTNIFDISLPKGRAKTLPPLPPLSSTMQKQSL</sequence>
<keyword evidence="6" id="KW-1185">Reference proteome</keyword>
<dbReference type="PROSITE" id="PS00022">
    <property type="entry name" value="EGF_1"/>
    <property type="match status" value="2"/>
</dbReference>
<keyword evidence="3" id="KW-0472">Membrane</keyword>
<dbReference type="CDD" id="cd00063">
    <property type="entry name" value="FN3"/>
    <property type="match status" value="3"/>
</dbReference>
<dbReference type="Proteomes" id="UP000683360">
    <property type="component" value="Unassembled WGS sequence"/>
</dbReference>
<organism evidence="5 6">
    <name type="scientific">Mytilus edulis</name>
    <name type="common">Blue mussel</name>
    <dbReference type="NCBI Taxonomy" id="6550"/>
    <lineage>
        <taxon>Eukaryota</taxon>
        <taxon>Metazoa</taxon>
        <taxon>Spiralia</taxon>
        <taxon>Lophotrochozoa</taxon>
        <taxon>Mollusca</taxon>
        <taxon>Bivalvia</taxon>
        <taxon>Autobranchia</taxon>
        <taxon>Pteriomorphia</taxon>
        <taxon>Mytilida</taxon>
        <taxon>Mytiloidea</taxon>
        <taxon>Mytilidae</taxon>
        <taxon>Mytilinae</taxon>
        <taxon>Mytilus</taxon>
    </lineage>
</organism>
<evidence type="ECO:0000256" key="2">
    <source>
        <dbReference type="SAM" id="MobiDB-lite"/>
    </source>
</evidence>
<name>A0A8S3S301_MYTED</name>
<feature type="region of interest" description="Disordered" evidence="2">
    <location>
        <begin position="2264"/>
        <end position="2283"/>
    </location>
</feature>
<feature type="domain" description="Fibronectin type-III" evidence="4">
    <location>
        <begin position="1346"/>
        <end position="1440"/>
    </location>
</feature>
<dbReference type="InterPro" id="IPR013783">
    <property type="entry name" value="Ig-like_fold"/>
</dbReference>
<feature type="domain" description="Fibronectin type-III" evidence="4">
    <location>
        <begin position="2065"/>
        <end position="2159"/>
    </location>
</feature>